<sequence>MKPRGAKRGLPTGLAESPTVFFATLLAGMLVVFAVAVFAIPPARAGEIPQDAAEDLAASLDISPCVLRAVLEVESGGRGFLPSGKPVIVFEGQLFWKALRQRGMDPVPLGRKHPGIVYEKWTNRHYARGEKEYARLEEAMAIHKEAALGATLWGAFQILGSNYKRCGYGDIAAFVEAQRTAQGQLRTFVAYLKANNLVEPLRKKDWRSFARKYNGPSYAKNGYDKKLEAAYKRCVARQGRQRAQ</sequence>
<evidence type="ECO:0000313" key="3">
    <source>
        <dbReference type="EMBL" id="SBW01291.1"/>
    </source>
</evidence>
<feature type="transmembrane region" description="Helical" evidence="1">
    <location>
        <begin position="20"/>
        <end position="40"/>
    </location>
</feature>
<dbReference type="AlphaFoldDB" id="A0A212JPF9"/>
<dbReference type="Pfam" id="PF11860">
    <property type="entry name" value="Muramidase"/>
    <property type="match status" value="1"/>
</dbReference>
<name>A0A212JPF9_9DELT</name>
<dbReference type="EMBL" id="FLUQ01000001">
    <property type="protein sequence ID" value="SBW01291.1"/>
    <property type="molecule type" value="Genomic_DNA"/>
</dbReference>
<reference evidence="3" key="1">
    <citation type="submission" date="2016-04" db="EMBL/GenBank/DDBJ databases">
        <authorList>
            <person name="Evans L.H."/>
            <person name="Alamgir A."/>
            <person name="Owens N."/>
            <person name="Weber N.D."/>
            <person name="Virtaneva K."/>
            <person name="Barbian K."/>
            <person name="Babar A."/>
            <person name="Rosenke K."/>
        </authorList>
    </citation>
    <scope>NUCLEOTIDE SEQUENCE</scope>
    <source>
        <strain evidence="3">86</strain>
    </source>
</reference>
<keyword evidence="1" id="KW-0472">Membrane</keyword>
<protein>
    <recommendedName>
        <fullName evidence="2">N-acetylmuramidase domain-containing protein</fullName>
    </recommendedName>
</protein>
<dbReference type="InterPro" id="IPR024408">
    <property type="entry name" value="Muramidase"/>
</dbReference>
<organism evidence="3">
    <name type="scientific">uncultured delta proteobacterium</name>
    <dbReference type="NCBI Taxonomy" id="34034"/>
    <lineage>
        <taxon>Bacteria</taxon>
        <taxon>Deltaproteobacteria</taxon>
        <taxon>environmental samples</taxon>
    </lineage>
</organism>
<accession>A0A212JPF9</accession>
<evidence type="ECO:0000256" key="1">
    <source>
        <dbReference type="SAM" id="Phobius"/>
    </source>
</evidence>
<feature type="domain" description="N-acetylmuramidase" evidence="2">
    <location>
        <begin position="64"/>
        <end position="233"/>
    </location>
</feature>
<evidence type="ECO:0000259" key="2">
    <source>
        <dbReference type="Pfam" id="PF11860"/>
    </source>
</evidence>
<keyword evidence="1" id="KW-0812">Transmembrane</keyword>
<proteinExistence type="predicted"/>
<gene>
    <name evidence="3" type="ORF">KL86DPRO_11934</name>
</gene>
<keyword evidence="1" id="KW-1133">Transmembrane helix</keyword>